<keyword evidence="3" id="KW-1185">Reference proteome</keyword>
<gene>
    <name evidence="2" type="ORF">KGMB02408_12340</name>
</gene>
<dbReference type="EMBL" id="BHWB01000003">
    <property type="protein sequence ID" value="GCB34289.1"/>
    <property type="molecule type" value="Genomic_DNA"/>
</dbReference>
<accession>A0A401LS21</accession>
<dbReference type="GO" id="GO:0005886">
    <property type="term" value="C:plasma membrane"/>
    <property type="evidence" value="ECO:0007669"/>
    <property type="project" value="TreeGrafter"/>
</dbReference>
<comment type="caution">
    <text evidence="2">The sequence shown here is derived from an EMBL/GenBank/DDBJ whole genome shotgun (WGS) entry which is preliminary data.</text>
</comment>
<dbReference type="InterPro" id="IPR050445">
    <property type="entry name" value="Bact_polysacc_biosynth/exp"/>
</dbReference>
<feature type="transmembrane region" description="Helical" evidence="1">
    <location>
        <begin position="31"/>
        <end position="49"/>
    </location>
</feature>
<feature type="transmembrane region" description="Helical" evidence="1">
    <location>
        <begin position="334"/>
        <end position="352"/>
    </location>
</feature>
<sequence>MEEQNKQNMTDESEIDLMEILRKIIKIRRTLYKAAGIGLIFGIIIALSVPKHYTVEVTLSPEMGSSKGNSGLASMAASFLGAGATMSDGVDALNASLSSDIVSSTPFLLELLSMNVPVDGEKITFGSYLDTQSTPWWSYIIGFPGMAISGVRSLFSNEDETDGMRNGDSGAIELTKDESKKIISLKKSITAMMDKKTSITDVSVTLQDPKVAAVVADSVVRKLQEYIIGYRTSKAKEDCAYLERLFKERQEEYYAAQKKYAEYVDTHDNLILQSVRAEQERLQNDMSLAYQVYSQVANQLQVARAKVQEEKPVFAVVEPAVIPQESSGTSKKTYVTLFVFFFVAVVCGWKLFAEEFWDKLKREFV</sequence>
<dbReference type="RefSeq" id="WP_125040511.1">
    <property type="nucleotide sequence ID" value="NZ_BHWB01000003.1"/>
</dbReference>
<protein>
    <submittedName>
        <fullName evidence="2">Chain-length determining protein</fullName>
    </submittedName>
</protein>
<proteinExistence type="predicted"/>
<dbReference type="AlphaFoldDB" id="A0A401LS21"/>
<dbReference type="OrthoDB" id="1522571at2"/>
<evidence type="ECO:0000256" key="1">
    <source>
        <dbReference type="SAM" id="Phobius"/>
    </source>
</evidence>
<evidence type="ECO:0000313" key="2">
    <source>
        <dbReference type="EMBL" id="GCB34289.1"/>
    </source>
</evidence>
<keyword evidence="1" id="KW-0472">Membrane</keyword>
<feature type="transmembrane region" description="Helical" evidence="1">
    <location>
        <begin position="136"/>
        <end position="155"/>
    </location>
</feature>
<evidence type="ECO:0000313" key="3">
    <source>
        <dbReference type="Proteomes" id="UP000288079"/>
    </source>
</evidence>
<dbReference type="Proteomes" id="UP000288079">
    <property type="component" value="Unassembled WGS sequence"/>
</dbReference>
<dbReference type="GO" id="GO:0004713">
    <property type="term" value="F:protein tyrosine kinase activity"/>
    <property type="evidence" value="ECO:0007669"/>
    <property type="project" value="TreeGrafter"/>
</dbReference>
<name>A0A401LS21_9BACE</name>
<organism evidence="2 3">
    <name type="scientific">Bacteroides faecalis</name>
    <dbReference type="NCBI Taxonomy" id="2447885"/>
    <lineage>
        <taxon>Bacteria</taxon>
        <taxon>Pseudomonadati</taxon>
        <taxon>Bacteroidota</taxon>
        <taxon>Bacteroidia</taxon>
        <taxon>Bacteroidales</taxon>
        <taxon>Bacteroidaceae</taxon>
        <taxon>Bacteroides</taxon>
    </lineage>
</organism>
<dbReference type="PANTHER" id="PTHR32309">
    <property type="entry name" value="TYROSINE-PROTEIN KINASE"/>
    <property type="match status" value="1"/>
</dbReference>
<reference evidence="2 3" key="1">
    <citation type="submission" date="2018-10" db="EMBL/GenBank/DDBJ databases">
        <title>Draft Genome Sequence of Bacteroides sp. KCTC 15687.</title>
        <authorList>
            <person name="Yu S.Y."/>
            <person name="Kim J.S."/>
            <person name="Oh B.S."/>
            <person name="Park S.H."/>
            <person name="Kang S.W."/>
            <person name="Park J.E."/>
            <person name="Choi S.H."/>
            <person name="Han K.I."/>
            <person name="Lee K.C."/>
            <person name="Eom M.K."/>
            <person name="Suh M.K."/>
            <person name="Lee D.H."/>
            <person name="Yoon H."/>
            <person name="Kim B."/>
            <person name="Yang S.J."/>
            <person name="Lee J.S."/>
            <person name="Lee J.H."/>
        </authorList>
    </citation>
    <scope>NUCLEOTIDE SEQUENCE [LARGE SCALE GENOMIC DNA]</scope>
    <source>
        <strain evidence="2 3">KCTC 15687</strain>
    </source>
</reference>
<keyword evidence="1" id="KW-0812">Transmembrane</keyword>
<keyword evidence="1" id="KW-1133">Transmembrane helix</keyword>
<dbReference type="PANTHER" id="PTHR32309:SF13">
    <property type="entry name" value="FERRIC ENTEROBACTIN TRANSPORT PROTEIN FEPE"/>
    <property type="match status" value="1"/>
</dbReference>